<feature type="domain" description="TonB-dependent receptor plug" evidence="15">
    <location>
        <begin position="48"/>
        <end position="156"/>
    </location>
</feature>
<dbReference type="Gene3D" id="2.40.170.20">
    <property type="entry name" value="TonB-dependent receptor, beta-barrel domain"/>
    <property type="match status" value="1"/>
</dbReference>
<keyword evidence="7" id="KW-0406">Ion transport</keyword>
<evidence type="ECO:0000256" key="13">
    <source>
        <dbReference type="SAM" id="SignalP"/>
    </source>
</evidence>
<dbReference type="EMBL" id="PQGG01000007">
    <property type="protein sequence ID" value="POP54308.1"/>
    <property type="molecule type" value="Genomic_DNA"/>
</dbReference>
<evidence type="ECO:0000256" key="6">
    <source>
        <dbReference type="ARBA" id="ARBA00023004"/>
    </source>
</evidence>
<dbReference type="InterPro" id="IPR036942">
    <property type="entry name" value="Beta-barrel_TonB_sf"/>
</dbReference>
<evidence type="ECO:0000259" key="15">
    <source>
        <dbReference type="Pfam" id="PF07715"/>
    </source>
</evidence>
<organism evidence="16 17">
    <name type="scientific">Zhongshania marina</name>
    <dbReference type="NCBI Taxonomy" id="2304603"/>
    <lineage>
        <taxon>Bacteria</taxon>
        <taxon>Pseudomonadati</taxon>
        <taxon>Pseudomonadota</taxon>
        <taxon>Gammaproteobacteria</taxon>
        <taxon>Cellvibrionales</taxon>
        <taxon>Spongiibacteraceae</taxon>
        <taxon>Zhongshania</taxon>
    </lineage>
</organism>
<evidence type="ECO:0008006" key="18">
    <source>
        <dbReference type="Google" id="ProtNLM"/>
    </source>
</evidence>
<comment type="subcellular location">
    <subcellularLocation>
        <location evidence="1 11">Cell outer membrane</location>
        <topology evidence="1 11">Multi-pass membrane protein</topology>
    </subcellularLocation>
</comment>
<evidence type="ECO:0000313" key="16">
    <source>
        <dbReference type="EMBL" id="POP54308.1"/>
    </source>
</evidence>
<keyword evidence="4" id="KW-0410">Iron transport</keyword>
<proteinExistence type="inferred from homology"/>
<dbReference type="AlphaFoldDB" id="A0A2S4HJZ7"/>
<evidence type="ECO:0000256" key="8">
    <source>
        <dbReference type="ARBA" id="ARBA00023077"/>
    </source>
</evidence>
<evidence type="ECO:0000256" key="4">
    <source>
        <dbReference type="ARBA" id="ARBA00022496"/>
    </source>
</evidence>
<keyword evidence="8 12" id="KW-0798">TonB box</keyword>
<dbReference type="PROSITE" id="PS52016">
    <property type="entry name" value="TONB_DEPENDENT_REC_3"/>
    <property type="match status" value="1"/>
</dbReference>
<dbReference type="Pfam" id="PF00593">
    <property type="entry name" value="TonB_dep_Rec_b-barrel"/>
    <property type="match status" value="1"/>
</dbReference>
<dbReference type="GO" id="GO:0009279">
    <property type="term" value="C:cell outer membrane"/>
    <property type="evidence" value="ECO:0007669"/>
    <property type="project" value="UniProtKB-SubCell"/>
</dbReference>
<keyword evidence="6" id="KW-0408">Iron</keyword>
<dbReference type="PANTHER" id="PTHR32552">
    <property type="entry name" value="FERRICHROME IRON RECEPTOR-RELATED"/>
    <property type="match status" value="1"/>
</dbReference>
<feature type="signal peptide" evidence="13">
    <location>
        <begin position="1"/>
        <end position="30"/>
    </location>
</feature>
<keyword evidence="3 11" id="KW-1134">Transmembrane beta strand</keyword>
<keyword evidence="10 11" id="KW-0998">Cell outer membrane</keyword>
<dbReference type="InterPro" id="IPR012910">
    <property type="entry name" value="Plug_dom"/>
</dbReference>
<name>A0A2S4HJZ7_9GAMM</name>
<keyword evidence="13" id="KW-0732">Signal</keyword>
<reference evidence="16" key="1">
    <citation type="submission" date="2018-01" db="EMBL/GenBank/DDBJ databases">
        <authorList>
            <person name="Yu X.-D."/>
        </authorList>
    </citation>
    <scope>NUCLEOTIDE SEQUENCE</scope>
    <source>
        <strain evidence="16">ZX-21</strain>
    </source>
</reference>
<sequence>MMSFRKVRVFTNPTMLGSALLLGLNSSAIATPQLEEVIVTAQKRSENLQDVPVAVSAITADQLDDIGFNDIADIAAQVPSLIVLTNISPLSATFRIRNIGNAGNIPTFEPATGLFIDGAFRSRSGMGIGDLADVQSVEVLKGPQSTLHGKNVTAGVISVTTKAPSDTLEGMVEASLGDDQLQQLKTSISGPLTDWLSGRVSWVETHRDAWINNTIGADSDNQDSRAIRGQLQADFSDQLSARLIVGYSEKDLNPMSGDVYLSEAAKTIIANAGGKTSIANDPSDRKVEYRDNTTFASESNDVILKVEYALDKLSFTSISSYDDYESANGVNDVEQQSLQVANFLDVQNGHSFSQELRFASNDNARLNWLAGLFYYENTFIRGDRDRPEFIAQQDIAAYGDAVADYQISLGILPINLLPLTIPALGVAGDRGDYYVKQQTESFGIFNKYDLSLSEQWQMSLGLRYSYEKKHGSIEQSNQLSVLGCVPPLNTNLLCSVTPDGSNYDGTLDFEAITGAFSSSYFLTADSMIYGSLSTGFKAGGFSLQNGTATNESRPYGEENVTNYEIGLKSEFLDKRARINAAAFYTEYEDFQNASYAGLIFVVNNAELVTVSGVEIDSTFILTPSLIANINVAYIDTIYDKYTGGQCYYGRTPDNDLGQCDLSGENLPSATRIKGNIALNYYRTMLSGEFYTRLDYLYNGDANNSASLDPRAETSSYGITNLRLGWQNSQWDLALWGKNLSTKNAVAQTAPANIHTQVDRNVGAAEGSYQAFTIPPRSIGLTARRYF</sequence>
<dbReference type="Proteomes" id="UP000237222">
    <property type="component" value="Unassembled WGS sequence"/>
</dbReference>
<evidence type="ECO:0000256" key="5">
    <source>
        <dbReference type="ARBA" id="ARBA00022692"/>
    </source>
</evidence>
<feature type="domain" description="TonB-dependent receptor-like beta-barrel" evidence="14">
    <location>
        <begin position="282"/>
        <end position="739"/>
    </location>
</feature>
<keyword evidence="2 11" id="KW-0813">Transport</keyword>
<dbReference type="OrthoDB" id="7051185at2"/>
<evidence type="ECO:0000256" key="12">
    <source>
        <dbReference type="RuleBase" id="RU003357"/>
    </source>
</evidence>
<protein>
    <recommendedName>
        <fullName evidence="18">TonB-dependent receptor</fullName>
    </recommendedName>
</protein>
<evidence type="ECO:0000256" key="9">
    <source>
        <dbReference type="ARBA" id="ARBA00023136"/>
    </source>
</evidence>
<evidence type="ECO:0000259" key="14">
    <source>
        <dbReference type="Pfam" id="PF00593"/>
    </source>
</evidence>
<gene>
    <name evidence="16" type="ORF">C0068_03315</name>
</gene>
<dbReference type="GO" id="GO:0006826">
    <property type="term" value="P:iron ion transport"/>
    <property type="evidence" value="ECO:0007669"/>
    <property type="project" value="UniProtKB-KW"/>
</dbReference>
<evidence type="ECO:0000256" key="2">
    <source>
        <dbReference type="ARBA" id="ARBA00022448"/>
    </source>
</evidence>
<dbReference type="InterPro" id="IPR039426">
    <property type="entry name" value="TonB-dep_rcpt-like"/>
</dbReference>
<evidence type="ECO:0000256" key="7">
    <source>
        <dbReference type="ARBA" id="ARBA00023065"/>
    </source>
</evidence>
<keyword evidence="5 11" id="KW-0812">Transmembrane</keyword>
<evidence type="ECO:0000256" key="10">
    <source>
        <dbReference type="ARBA" id="ARBA00023237"/>
    </source>
</evidence>
<dbReference type="Pfam" id="PF07715">
    <property type="entry name" value="Plug"/>
    <property type="match status" value="1"/>
</dbReference>
<feature type="chain" id="PRO_5015571459" description="TonB-dependent receptor" evidence="13">
    <location>
        <begin position="31"/>
        <end position="786"/>
    </location>
</feature>
<dbReference type="PANTHER" id="PTHR32552:SF81">
    <property type="entry name" value="TONB-DEPENDENT OUTER MEMBRANE RECEPTOR"/>
    <property type="match status" value="1"/>
</dbReference>
<keyword evidence="9 11" id="KW-0472">Membrane</keyword>
<dbReference type="SUPFAM" id="SSF56935">
    <property type="entry name" value="Porins"/>
    <property type="match status" value="1"/>
</dbReference>
<accession>A0A2S4HJZ7</accession>
<evidence type="ECO:0000256" key="1">
    <source>
        <dbReference type="ARBA" id="ARBA00004571"/>
    </source>
</evidence>
<comment type="caution">
    <text evidence="16">The sequence shown here is derived from an EMBL/GenBank/DDBJ whole genome shotgun (WGS) entry which is preliminary data.</text>
</comment>
<comment type="similarity">
    <text evidence="11 12">Belongs to the TonB-dependent receptor family.</text>
</comment>
<dbReference type="RefSeq" id="WP_103683069.1">
    <property type="nucleotide sequence ID" value="NZ_PQGG01000007.1"/>
</dbReference>
<evidence type="ECO:0000313" key="17">
    <source>
        <dbReference type="Proteomes" id="UP000237222"/>
    </source>
</evidence>
<dbReference type="InterPro" id="IPR000531">
    <property type="entry name" value="Beta-barrel_TonB"/>
</dbReference>
<evidence type="ECO:0000256" key="3">
    <source>
        <dbReference type="ARBA" id="ARBA00022452"/>
    </source>
</evidence>
<evidence type="ECO:0000256" key="11">
    <source>
        <dbReference type="PROSITE-ProRule" id="PRU01360"/>
    </source>
</evidence>